<sequence>MNMNCRGCYYCLEAEFRHLGSDVSCQEFNNAIGSRWVYKVRPFARWFSDATRPSLVAKGYSQIEGVDYFDSFSPVAKTVTVRVFLAIASSYSWPISQLDVNNAFLHGHLEEEVYMLPPEGYLRARPGQVCRFKRSLYGLKQASRQWNIELTSKLESHGLHVRHMITVSLQREIKTYLNRLSRSKTWGLLSIFLGWSFPVLRMVHMSIKLNTLHDILVDCNVLDARATATPLPPGIKFDNITCALLSSPESLRRLVGHHLYLGFHDRISH</sequence>
<dbReference type="Pfam" id="PF07727">
    <property type="entry name" value="RVT_2"/>
    <property type="match status" value="1"/>
</dbReference>
<dbReference type="SUPFAM" id="SSF56672">
    <property type="entry name" value="DNA/RNA polymerases"/>
    <property type="match status" value="1"/>
</dbReference>
<evidence type="ECO:0000313" key="2">
    <source>
        <dbReference type="EMBL" id="KAL0322466.1"/>
    </source>
</evidence>
<organism evidence="2">
    <name type="scientific">Sesamum angustifolium</name>
    <dbReference type="NCBI Taxonomy" id="2727405"/>
    <lineage>
        <taxon>Eukaryota</taxon>
        <taxon>Viridiplantae</taxon>
        <taxon>Streptophyta</taxon>
        <taxon>Embryophyta</taxon>
        <taxon>Tracheophyta</taxon>
        <taxon>Spermatophyta</taxon>
        <taxon>Magnoliopsida</taxon>
        <taxon>eudicotyledons</taxon>
        <taxon>Gunneridae</taxon>
        <taxon>Pentapetalae</taxon>
        <taxon>asterids</taxon>
        <taxon>lamiids</taxon>
        <taxon>Lamiales</taxon>
        <taxon>Pedaliaceae</taxon>
        <taxon>Sesamum</taxon>
    </lineage>
</organism>
<evidence type="ECO:0000259" key="1">
    <source>
        <dbReference type="Pfam" id="PF07727"/>
    </source>
</evidence>
<comment type="caution">
    <text evidence="2">The sequence shown here is derived from an EMBL/GenBank/DDBJ whole genome shotgun (WGS) entry which is preliminary data.</text>
</comment>
<dbReference type="EMBL" id="JACGWK010000012">
    <property type="protein sequence ID" value="KAL0322466.1"/>
    <property type="molecule type" value="Genomic_DNA"/>
</dbReference>
<reference evidence="2" key="1">
    <citation type="submission" date="2020-06" db="EMBL/GenBank/DDBJ databases">
        <authorList>
            <person name="Li T."/>
            <person name="Hu X."/>
            <person name="Zhang T."/>
            <person name="Song X."/>
            <person name="Zhang H."/>
            <person name="Dai N."/>
            <person name="Sheng W."/>
            <person name="Hou X."/>
            <person name="Wei L."/>
        </authorList>
    </citation>
    <scope>NUCLEOTIDE SEQUENCE</scope>
    <source>
        <strain evidence="2">G01</strain>
        <tissue evidence="2">Leaf</tissue>
    </source>
</reference>
<accession>A0AAW2LX88</accession>
<dbReference type="AlphaFoldDB" id="A0AAW2LX88"/>
<dbReference type="InterPro" id="IPR013103">
    <property type="entry name" value="RVT_2"/>
</dbReference>
<name>A0AAW2LX88_9LAMI</name>
<proteinExistence type="predicted"/>
<reference evidence="2" key="2">
    <citation type="journal article" date="2024" name="Plant">
        <title>Genomic evolution and insights into agronomic trait innovations of Sesamum species.</title>
        <authorList>
            <person name="Miao H."/>
            <person name="Wang L."/>
            <person name="Qu L."/>
            <person name="Liu H."/>
            <person name="Sun Y."/>
            <person name="Le M."/>
            <person name="Wang Q."/>
            <person name="Wei S."/>
            <person name="Zheng Y."/>
            <person name="Lin W."/>
            <person name="Duan Y."/>
            <person name="Cao H."/>
            <person name="Xiong S."/>
            <person name="Wang X."/>
            <person name="Wei L."/>
            <person name="Li C."/>
            <person name="Ma Q."/>
            <person name="Ju M."/>
            <person name="Zhao R."/>
            <person name="Li G."/>
            <person name="Mu C."/>
            <person name="Tian Q."/>
            <person name="Mei H."/>
            <person name="Zhang T."/>
            <person name="Gao T."/>
            <person name="Zhang H."/>
        </authorList>
    </citation>
    <scope>NUCLEOTIDE SEQUENCE</scope>
    <source>
        <strain evidence="2">G01</strain>
    </source>
</reference>
<gene>
    <name evidence="2" type="ORF">Sangu_1865900</name>
</gene>
<protein>
    <submittedName>
        <fullName evidence="2">Retrovirus-related Pol polyprotein from transposon RE2</fullName>
    </submittedName>
</protein>
<feature type="domain" description="Reverse transcriptase Ty1/copia-type" evidence="1">
    <location>
        <begin position="29"/>
        <end position="161"/>
    </location>
</feature>
<dbReference type="InterPro" id="IPR043502">
    <property type="entry name" value="DNA/RNA_pol_sf"/>
</dbReference>